<protein>
    <submittedName>
        <fullName evidence="1">Uncharacterized protein</fullName>
    </submittedName>
</protein>
<dbReference type="Proteomes" id="UP000500962">
    <property type="component" value="Segment"/>
</dbReference>
<dbReference type="GeneID" id="55627918"/>
<proteinExistence type="predicted"/>
<reference evidence="1 2" key="1">
    <citation type="submission" date="2020-01" db="EMBL/GenBank/DDBJ databases">
        <authorList>
            <person name="Llanos C.D."/>
            <person name="Bardales J."/>
        </authorList>
    </citation>
    <scope>NUCLEOTIDE SEQUENCE [LARGE SCALE GENOMIC DNA]</scope>
</reference>
<evidence type="ECO:0000313" key="2">
    <source>
        <dbReference type="Proteomes" id="UP000500962"/>
    </source>
</evidence>
<name>A0A6G8QZ22_9CAUD</name>
<sequence length="63" mass="7295">MTYSGGFVNYKELDLLANKFTELSDNVVSKDSNIDNFITEYREGIISKQELLDKTYKYLKGFS</sequence>
<organism evidence="1 2">
    <name type="scientific">Phage NBSal003</name>
    <dbReference type="NCBI Taxonomy" id="2991864"/>
    <lineage>
        <taxon>Viruses</taxon>
        <taxon>Duplodnaviria</taxon>
        <taxon>Heunggongvirae</taxon>
        <taxon>Uroviricota</taxon>
        <taxon>Caudoviricetes</taxon>
        <taxon>Demerecviridae</taxon>
        <taxon>Markadamsvirinae</taxon>
        <taxon>Tequintavirus</taxon>
        <taxon>Tequintavirus NBSal003</taxon>
    </lineage>
</organism>
<evidence type="ECO:0000313" key="1">
    <source>
        <dbReference type="EMBL" id="QIN92876.1"/>
    </source>
</evidence>
<dbReference type="EMBL" id="MN994502">
    <property type="protein sequence ID" value="QIN92876.1"/>
    <property type="molecule type" value="Genomic_DNA"/>
</dbReference>
<accession>A0A6G8QZ22</accession>
<dbReference type="RefSeq" id="YP_009857096.1">
    <property type="nucleotide sequence ID" value="NC_048856.1"/>
</dbReference>
<keyword evidence="2" id="KW-1185">Reference proteome</keyword>